<comment type="caution">
    <text evidence="1">The sequence shown here is derived from an EMBL/GenBank/DDBJ whole genome shotgun (WGS) entry which is preliminary data.</text>
</comment>
<organism evidence="1 2">
    <name type="scientific">Panicum miliaceum</name>
    <name type="common">Proso millet</name>
    <name type="synonym">Broomcorn millet</name>
    <dbReference type="NCBI Taxonomy" id="4540"/>
    <lineage>
        <taxon>Eukaryota</taxon>
        <taxon>Viridiplantae</taxon>
        <taxon>Streptophyta</taxon>
        <taxon>Embryophyta</taxon>
        <taxon>Tracheophyta</taxon>
        <taxon>Spermatophyta</taxon>
        <taxon>Magnoliopsida</taxon>
        <taxon>Liliopsida</taxon>
        <taxon>Poales</taxon>
        <taxon>Poaceae</taxon>
        <taxon>PACMAD clade</taxon>
        <taxon>Panicoideae</taxon>
        <taxon>Panicodae</taxon>
        <taxon>Paniceae</taxon>
        <taxon>Panicinae</taxon>
        <taxon>Panicum</taxon>
        <taxon>Panicum sect. Panicum</taxon>
    </lineage>
</organism>
<dbReference type="AlphaFoldDB" id="A0A3L6TB96"/>
<dbReference type="EMBL" id="PQIB02000002">
    <property type="protein sequence ID" value="RLN35534.1"/>
    <property type="molecule type" value="Genomic_DNA"/>
</dbReference>
<reference evidence="2" key="1">
    <citation type="journal article" date="2019" name="Nat. Commun.">
        <title>The genome of broomcorn millet.</title>
        <authorList>
            <person name="Zou C."/>
            <person name="Miki D."/>
            <person name="Li D."/>
            <person name="Tang Q."/>
            <person name="Xiao L."/>
            <person name="Rajput S."/>
            <person name="Deng P."/>
            <person name="Jia W."/>
            <person name="Huang R."/>
            <person name="Zhang M."/>
            <person name="Sun Y."/>
            <person name="Hu J."/>
            <person name="Fu X."/>
            <person name="Schnable P.S."/>
            <person name="Li F."/>
            <person name="Zhang H."/>
            <person name="Feng B."/>
            <person name="Zhu X."/>
            <person name="Liu R."/>
            <person name="Schnable J.C."/>
            <person name="Zhu J.-K."/>
            <person name="Zhang H."/>
        </authorList>
    </citation>
    <scope>NUCLEOTIDE SEQUENCE [LARGE SCALE GENOMIC DNA]</scope>
</reference>
<accession>A0A3L6TB96</accession>
<dbReference type="InterPro" id="IPR035513">
    <property type="entry name" value="Invertase/methylesterase_inhib"/>
</dbReference>
<evidence type="ECO:0000313" key="2">
    <source>
        <dbReference type="Proteomes" id="UP000275267"/>
    </source>
</evidence>
<dbReference type="Proteomes" id="UP000275267">
    <property type="component" value="Unassembled WGS sequence"/>
</dbReference>
<keyword evidence="2" id="KW-1185">Reference proteome</keyword>
<gene>
    <name evidence="1" type="ORF">C2845_PM03G25100</name>
</gene>
<dbReference type="SUPFAM" id="SSF101148">
    <property type="entry name" value="Plant invertase/pectin methylesterase inhibitor"/>
    <property type="match status" value="1"/>
</dbReference>
<protein>
    <submittedName>
        <fullName evidence="1">Uncharacterized protein</fullName>
    </submittedName>
</protein>
<sequence length="114" mass="12912">MVAKDHGDLVVVALDILDNRTNAVAKKIDDTLRGLSVHNKARHVFQWCSADYGQMVRRLPVCRDFFLEVKPMGKKTPTNEAMDVLICLDGLGEMSRDCALLLANNWDFDKTEEF</sequence>
<evidence type="ECO:0000313" key="1">
    <source>
        <dbReference type="EMBL" id="RLN35534.1"/>
    </source>
</evidence>
<name>A0A3L6TB96_PANMI</name>
<proteinExistence type="predicted"/>